<name>A0A6J4QKW4_9ACTN</name>
<proteinExistence type="predicted"/>
<feature type="region of interest" description="Disordered" evidence="1">
    <location>
        <begin position="1"/>
        <end position="212"/>
    </location>
</feature>
<evidence type="ECO:0000256" key="1">
    <source>
        <dbReference type="SAM" id="MobiDB-lite"/>
    </source>
</evidence>
<sequence length="328" mass="32180">MTADPGIGGFGTTGTGAGDLRSTTDGEGPTGAAVAGPLPGRGAVRTPCGEPVGESTGSFSPTCGEGGLFSPEATGPGTGSIANLGYGSAGPRPVGAGAGGGSTNHTVSRGPGVKPGSASATSGPYDRSYAGPGSTTSPKLSSISGSGARSGPSAEANSFSSARAGSGSPDVTGSGSGWGEGPASRSSVCDGDESAGGVSISGPASPTSVTGVRSGPITAAYTSGVGCCCARTSPAARTKAPTDRMSTTKMARAFRPRRPVRPIVLYSCPNDKSFKFPISPVKSAPKGAPPQAYSSPARRNYTGSLPPDVVWCQHFLCISRVNCRFLPL</sequence>
<reference evidence="2" key="1">
    <citation type="submission" date="2020-02" db="EMBL/GenBank/DDBJ databases">
        <authorList>
            <person name="Meier V. D."/>
        </authorList>
    </citation>
    <scope>NUCLEOTIDE SEQUENCE</scope>
    <source>
        <strain evidence="2">AVDCRST_MAG78</strain>
    </source>
</reference>
<evidence type="ECO:0000313" key="2">
    <source>
        <dbReference type="EMBL" id="CAA9447393.1"/>
    </source>
</evidence>
<accession>A0A6J4QKW4</accession>
<feature type="compositionally biased region" description="Gly residues" evidence="1">
    <location>
        <begin position="1"/>
        <end position="17"/>
    </location>
</feature>
<dbReference type="AlphaFoldDB" id="A0A6J4QKW4"/>
<dbReference type="EMBL" id="CADCVB010000199">
    <property type="protein sequence ID" value="CAA9447393.1"/>
    <property type="molecule type" value="Genomic_DNA"/>
</dbReference>
<organism evidence="2">
    <name type="scientific">uncultured Rubrobacteraceae bacterium</name>
    <dbReference type="NCBI Taxonomy" id="349277"/>
    <lineage>
        <taxon>Bacteria</taxon>
        <taxon>Bacillati</taxon>
        <taxon>Actinomycetota</taxon>
        <taxon>Rubrobacteria</taxon>
        <taxon>Rubrobacterales</taxon>
        <taxon>Rubrobacteraceae</taxon>
        <taxon>environmental samples</taxon>
    </lineage>
</organism>
<feature type="compositionally biased region" description="Polar residues" evidence="1">
    <location>
        <begin position="202"/>
        <end position="211"/>
    </location>
</feature>
<protein>
    <submittedName>
        <fullName evidence="2">Uncharacterized protein</fullName>
    </submittedName>
</protein>
<gene>
    <name evidence="2" type="ORF">AVDCRST_MAG78-3016</name>
</gene>
<feature type="compositionally biased region" description="Polar residues" evidence="1">
    <location>
        <begin position="155"/>
        <end position="173"/>
    </location>
</feature>
<feature type="compositionally biased region" description="Polar residues" evidence="1">
    <location>
        <begin position="133"/>
        <end position="147"/>
    </location>
</feature>